<dbReference type="RefSeq" id="WP_008596904.1">
    <property type="nucleotide sequence ID" value="NZ_AMRM01000011.1"/>
</dbReference>
<sequence length="242" mass="26367">MAVHLKDRLRDMRDFLRAHRHDQRLPIRPRGRLSEVEGVIGRAVSVVDDTLTLAESVSHAVLPRPRIGAHDLRPLAGYFAPDPVEGETAFRRHMYRVAGRLAATQETDSPPMIRETFFTGAHAAVRRRHGHRLLVLRGAASAEARAAMAGVLAALLQEICRQALDGAPATPASRQACIRCFAPGLLASALLTADENVEPEDLLEIAALAIAARSERMARSLQADRPIADLAAIFDSLLTHLP</sequence>
<dbReference type="AlphaFoldDB" id="K2N3B2"/>
<dbReference type="PATRIC" id="fig|391937.3.peg.2266"/>
<accession>K2N3B2</accession>
<evidence type="ECO:0000313" key="1">
    <source>
        <dbReference type="EMBL" id="EKF18703.1"/>
    </source>
</evidence>
<organism evidence="1 2">
    <name type="scientific">Nitratireductor pacificus pht-3B</name>
    <dbReference type="NCBI Taxonomy" id="391937"/>
    <lineage>
        <taxon>Bacteria</taxon>
        <taxon>Pseudomonadati</taxon>
        <taxon>Pseudomonadota</taxon>
        <taxon>Alphaproteobacteria</taxon>
        <taxon>Hyphomicrobiales</taxon>
        <taxon>Phyllobacteriaceae</taxon>
        <taxon>Nitratireductor</taxon>
    </lineage>
</organism>
<dbReference type="EMBL" id="AMRM01000011">
    <property type="protein sequence ID" value="EKF18703.1"/>
    <property type="molecule type" value="Genomic_DNA"/>
</dbReference>
<name>K2N3B2_9HYPH</name>
<dbReference type="eggNOG" id="ENOG50342S7">
    <property type="taxonomic scope" value="Bacteria"/>
</dbReference>
<keyword evidence="2" id="KW-1185">Reference proteome</keyword>
<proteinExistence type="predicted"/>
<evidence type="ECO:0000313" key="2">
    <source>
        <dbReference type="Proteomes" id="UP000006786"/>
    </source>
</evidence>
<dbReference type="Proteomes" id="UP000006786">
    <property type="component" value="Unassembled WGS sequence"/>
</dbReference>
<comment type="caution">
    <text evidence="1">The sequence shown here is derived from an EMBL/GenBank/DDBJ whole genome shotgun (WGS) entry which is preliminary data.</text>
</comment>
<protein>
    <submittedName>
        <fullName evidence="1">Uncharacterized protein</fullName>
    </submittedName>
</protein>
<reference evidence="1 2" key="1">
    <citation type="journal article" date="2012" name="J. Bacteriol.">
        <title>Genome Sequence of Nitratireductor pacificus Type Strain pht-3B.</title>
        <authorList>
            <person name="Lai Q."/>
            <person name="Li G."/>
            <person name="Shao Z."/>
        </authorList>
    </citation>
    <scope>NUCLEOTIDE SEQUENCE [LARGE SCALE GENOMIC DNA]</scope>
    <source>
        <strain evidence="2">pht-3B</strain>
    </source>
</reference>
<gene>
    <name evidence="1" type="ORF">NA2_10985</name>
</gene>